<dbReference type="InterPro" id="IPR041413">
    <property type="entry name" value="MLTR_LBD"/>
</dbReference>
<dbReference type="Pfam" id="PF01381">
    <property type="entry name" value="HTH_3"/>
    <property type="match status" value="1"/>
</dbReference>
<comment type="caution">
    <text evidence="2">The sequence shown here is derived from an EMBL/GenBank/DDBJ whole genome shotgun (WGS) entry which is preliminary data.</text>
</comment>
<evidence type="ECO:0000313" key="2">
    <source>
        <dbReference type="EMBL" id="MFC4979752.1"/>
    </source>
</evidence>
<dbReference type="SUPFAM" id="SSF47413">
    <property type="entry name" value="lambda repressor-like DNA-binding domains"/>
    <property type="match status" value="1"/>
</dbReference>
<evidence type="ECO:0000259" key="1">
    <source>
        <dbReference type="PROSITE" id="PS50943"/>
    </source>
</evidence>
<proteinExistence type="predicted"/>
<accession>A0ABV9V747</accession>
<dbReference type="SMART" id="SM00530">
    <property type="entry name" value="HTH_XRE"/>
    <property type="match status" value="1"/>
</dbReference>
<dbReference type="Pfam" id="PF17765">
    <property type="entry name" value="MLTR_LBD"/>
    <property type="match status" value="1"/>
</dbReference>
<protein>
    <submittedName>
        <fullName evidence="2">Helix-turn-helix domain-containing protein</fullName>
    </submittedName>
</protein>
<dbReference type="EMBL" id="JBHSJE010000003">
    <property type="protein sequence ID" value="MFC4979752.1"/>
    <property type="molecule type" value="Genomic_DNA"/>
</dbReference>
<dbReference type="PROSITE" id="PS50943">
    <property type="entry name" value="HTH_CROC1"/>
    <property type="match status" value="1"/>
</dbReference>
<dbReference type="CDD" id="cd00093">
    <property type="entry name" value="HTH_XRE"/>
    <property type="match status" value="1"/>
</dbReference>
<dbReference type="InterPro" id="IPR001387">
    <property type="entry name" value="Cro/C1-type_HTH"/>
</dbReference>
<dbReference type="Proteomes" id="UP001595908">
    <property type="component" value="Unassembled WGS sequence"/>
</dbReference>
<evidence type="ECO:0000313" key="3">
    <source>
        <dbReference type="Proteomes" id="UP001595908"/>
    </source>
</evidence>
<dbReference type="RefSeq" id="WP_033302491.1">
    <property type="nucleotide sequence ID" value="NZ_JBHSJE010000003.1"/>
</dbReference>
<reference evidence="3" key="1">
    <citation type="journal article" date="2019" name="Int. J. Syst. Evol. Microbiol.">
        <title>The Global Catalogue of Microorganisms (GCM) 10K type strain sequencing project: providing services to taxonomists for standard genome sequencing and annotation.</title>
        <authorList>
            <consortium name="The Broad Institute Genomics Platform"/>
            <consortium name="The Broad Institute Genome Sequencing Center for Infectious Disease"/>
            <person name="Wu L."/>
            <person name="Ma J."/>
        </authorList>
    </citation>
    <scope>NUCLEOTIDE SEQUENCE [LARGE SCALE GENOMIC DNA]</scope>
    <source>
        <strain evidence="3">ICMP 257</strain>
    </source>
</reference>
<dbReference type="PANTHER" id="PTHR35010">
    <property type="entry name" value="BLL4672 PROTEIN-RELATED"/>
    <property type="match status" value="1"/>
</dbReference>
<sequence>MARTVDEVNVGSLLRGWRKLRRITQLELALKADSSARHISFIETGRSTPSRSMVLHLAEHLDVPVRERNSLLLAAGYSPSYPETSLTAPAMTTLRAGLEQLLTAYEPHPALVMDGMYEVVTANRGVHVLLDGVAGHLLQSPMNAMRLTLHPQGLAPRIRNLGEWRAHLLERMERQAALRSSEALRSLYEEVAAYPAPAGDNSAGPDRHTDGHGLSAHPYALPLRIEAGGRVLSFISTVTTFNTPMDVTVSELAVETFLPADPETAAALQAAR</sequence>
<dbReference type="GeneID" id="31234872"/>
<dbReference type="Gene3D" id="1.10.260.40">
    <property type="entry name" value="lambda repressor-like DNA-binding domains"/>
    <property type="match status" value="1"/>
</dbReference>
<keyword evidence="3" id="KW-1185">Reference proteome</keyword>
<organism evidence="2 3">
    <name type="scientific">Streptomyces atroolivaceus</name>
    <dbReference type="NCBI Taxonomy" id="66869"/>
    <lineage>
        <taxon>Bacteria</taxon>
        <taxon>Bacillati</taxon>
        <taxon>Actinomycetota</taxon>
        <taxon>Actinomycetes</taxon>
        <taxon>Kitasatosporales</taxon>
        <taxon>Streptomycetaceae</taxon>
        <taxon>Streptomyces</taxon>
    </lineage>
</organism>
<name>A0ABV9V747_STRAZ</name>
<dbReference type="InterPro" id="IPR010982">
    <property type="entry name" value="Lambda_DNA-bd_dom_sf"/>
</dbReference>
<dbReference type="PANTHER" id="PTHR35010:SF4">
    <property type="entry name" value="BLL5781 PROTEIN"/>
    <property type="match status" value="1"/>
</dbReference>
<gene>
    <name evidence="2" type="ORF">ACFPL4_15490</name>
</gene>
<feature type="domain" description="HTH cro/C1-type" evidence="1">
    <location>
        <begin position="14"/>
        <end position="68"/>
    </location>
</feature>
<dbReference type="Gene3D" id="3.30.450.180">
    <property type="match status" value="1"/>
</dbReference>